<dbReference type="Gene3D" id="3.30.1340.20">
    <property type="entry name" value="3H domain"/>
    <property type="match status" value="1"/>
</dbReference>
<feature type="binding site" evidence="1">
    <location>
        <position position="145"/>
    </location>
    <ligand>
        <name>Ni(2+)</name>
        <dbReference type="ChEBI" id="CHEBI:49786"/>
    </ligand>
</feature>
<evidence type="ECO:0000256" key="1">
    <source>
        <dbReference type="PIRSR" id="PIRSR037847-1"/>
    </source>
</evidence>
<dbReference type="InterPro" id="IPR036390">
    <property type="entry name" value="WH_DNA-bd_sf"/>
</dbReference>
<feature type="binding site" evidence="1">
    <location>
        <position position="78"/>
    </location>
    <ligand>
        <name>Ni(2+)</name>
        <dbReference type="ChEBI" id="CHEBI:49786"/>
    </ligand>
</feature>
<feature type="binding site" evidence="1">
    <location>
        <position position="147"/>
    </location>
    <ligand>
        <name>Ni(2+)</name>
        <dbReference type="ChEBI" id="CHEBI:49786"/>
    </ligand>
</feature>
<dbReference type="InterPro" id="IPR013196">
    <property type="entry name" value="HTH_11"/>
</dbReference>
<feature type="domain" description="3H" evidence="2">
    <location>
        <begin position="74"/>
        <end position="170"/>
    </location>
</feature>
<dbReference type="SUPFAM" id="SSF75500">
    <property type="entry name" value="Putative transcriptional regulator TM1602, C-terminal domain"/>
    <property type="match status" value="1"/>
</dbReference>
<gene>
    <name evidence="4" type="primary">niaR</name>
    <name evidence="4" type="ORF">KL86SPO_70564</name>
</gene>
<evidence type="ECO:0000259" key="3">
    <source>
        <dbReference type="Pfam" id="PF08279"/>
    </source>
</evidence>
<keyword evidence="1" id="KW-0479">Metal-binding</keyword>
<dbReference type="InterPro" id="IPR035922">
    <property type="entry name" value="3H_dom_sf"/>
</dbReference>
<dbReference type="InterPro" id="IPR036388">
    <property type="entry name" value="WH-like_DNA-bd_sf"/>
</dbReference>
<dbReference type="InterPro" id="IPR026043">
    <property type="entry name" value="NadR"/>
</dbReference>
<sequence>MEAKERREKIAGLLKASGQPITGTILARQLGVSRQVIVGDIAILRAAGLDIYATPQGYVMLPATAAPAVITAKFACRHGVEQMGEELAIIIDNGGKVLDVSVEHPVYGEIKANLMLASRRDLAEFLHKSAEGGAAPLSLVTGGVHLHTVEAASTEIMQKIAAELKKIGILLY</sequence>
<dbReference type="GO" id="GO:0046872">
    <property type="term" value="F:metal ion binding"/>
    <property type="evidence" value="ECO:0007669"/>
    <property type="project" value="UniProtKB-KW"/>
</dbReference>
<dbReference type="InterPro" id="IPR004173">
    <property type="entry name" value="3H_domain"/>
</dbReference>
<dbReference type="AlphaFoldDB" id="A0A212M1R7"/>
<evidence type="ECO:0000313" key="4">
    <source>
        <dbReference type="EMBL" id="SCM83706.1"/>
    </source>
</evidence>
<dbReference type="PANTHER" id="PTHR40068:SF1">
    <property type="entry name" value="TRANSCRIPTION REPRESSOR NIAR-RELATED"/>
    <property type="match status" value="1"/>
</dbReference>
<feature type="domain" description="Helix-turn-helix type 11" evidence="3">
    <location>
        <begin position="6"/>
        <end position="58"/>
    </location>
</feature>
<dbReference type="Gene3D" id="1.10.10.10">
    <property type="entry name" value="Winged helix-like DNA-binding domain superfamily/Winged helix DNA-binding domain"/>
    <property type="match status" value="1"/>
</dbReference>
<dbReference type="PIRSF" id="PIRSF037847">
    <property type="entry name" value="NiaR"/>
    <property type="match status" value="1"/>
</dbReference>
<reference evidence="4" key="1">
    <citation type="submission" date="2016-08" db="EMBL/GenBank/DDBJ databases">
        <authorList>
            <person name="Seilhamer J.J."/>
        </authorList>
    </citation>
    <scope>NUCLEOTIDE SEQUENCE</scope>
    <source>
        <strain evidence="4">86</strain>
    </source>
</reference>
<dbReference type="RefSeq" id="WP_288186068.1">
    <property type="nucleotide sequence ID" value="NZ_LT608335.1"/>
</dbReference>
<evidence type="ECO:0000259" key="2">
    <source>
        <dbReference type="Pfam" id="PF02829"/>
    </source>
</evidence>
<keyword evidence="1" id="KW-0533">Nickel</keyword>
<protein>
    <submittedName>
        <fullName evidence="4">Putative transcription repressor NiaR</fullName>
    </submittedName>
</protein>
<name>A0A212M1R7_9FIRM</name>
<accession>A0A212M1R7</accession>
<organism evidence="4">
    <name type="scientific">uncultured Sporomusa sp</name>
    <dbReference type="NCBI Taxonomy" id="307249"/>
    <lineage>
        <taxon>Bacteria</taxon>
        <taxon>Bacillati</taxon>
        <taxon>Bacillota</taxon>
        <taxon>Negativicutes</taxon>
        <taxon>Selenomonadales</taxon>
        <taxon>Sporomusaceae</taxon>
        <taxon>Sporomusa</taxon>
        <taxon>environmental samples</taxon>
    </lineage>
</organism>
<dbReference type="Pfam" id="PF08279">
    <property type="entry name" value="HTH_11"/>
    <property type="match status" value="1"/>
</dbReference>
<dbReference type="PANTHER" id="PTHR40068">
    <property type="entry name" value="TRANSCRIPTION REPRESSOR NIAR-RELATED"/>
    <property type="match status" value="1"/>
</dbReference>
<dbReference type="SUPFAM" id="SSF46785">
    <property type="entry name" value="Winged helix' DNA-binding domain"/>
    <property type="match status" value="1"/>
</dbReference>
<dbReference type="Pfam" id="PF02829">
    <property type="entry name" value="3H"/>
    <property type="match status" value="1"/>
</dbReference>
<proteinExistence type="predicted"/>
<dbReference type="EMBL" id="FMJE01000007">
    <property type="protein sequence ID" value="SCM83706.1"/>
    <property type="molecule type" value="Genomic_DNA"/>
</dbReference>
<feature type="binding site" evidence="1">
    <location>
        <position position="86"/>
    </location>
    <ligand>
        <name>Ni(2+)</name>
        <dbReference type="ChEBI" id="CHEBI:49786"/>
    </ligand>
</feature>